<evidence type="ECO:0000256" key="1">
    <source>
        <dbReference type="SAM" id="Phobius"/>
    </source>
</evidence>
<feature type="transmembrane region" description="Helical" evidence="1">
    <location>
        <begin position="438"/>
        <end position="457"/>
    </location>
</feature>
<comment type="caution">
    <text evidence="3">The sequence shown here is derived from an EMBL/GenBank/DDBJ whole genome shotgun (WGS) entry which is preliminary data.</text>
</comment>
<organism evidence="3 4">
    <name type="scientific">Pontibacter oryzae</name>
    <dbReference type="NCBI Taxonomy" id="2304593"/>
    <lineage>
        <taxon>Bacteria</taxon>
        <taxon>Pseudomonadati</taxon>
        <taxon>Bacteroidota</taxon>
        <taxon>Cytophagia</taxon>
        <taxon>Cytophagales</taxon>
        <taxon>Hymenobacteraceae</taxon>
        <taxon>Pontibacter</taxon>
    </lineage>
</organism>
<reference evidence="4" key="1">
    <citation type="submission" date="2018-08" db="EMBL/GenBank/DDBJ databases">
        <title>Mucilaginibacter sp. MYSH2.</title>
        <authorList>
            <person name="Seo T."/>
        </authorList>
    </citation>
    <scope>NUCLEOTIDE SEQUENCE [LARGE SCALE GENOMIC DNA]</scope>
    <source>
        <strain evidence="4">KIRAN</strain>
    </source>
</reference>
<sequence>MILSAPYWLLAASAILIPIAIHLWNKRQGKTVKVGSLRWLEASASNRWSSIKLNNFWLLVLRCLILILLAVALAQPVWVHQSQKQKGNRAIFIGEELLYTSSLKPIKPTIDSLLQRGYTLHAYTSDFTQIPQEKWQQISARTEDSILTSKYNYWSLLQALAAKYKNPQDSVWLFTSDQQQYFTGARPNALPQHIHWIPVATDKSINWLQAAIQTSPDSLLLILGHSSREGTSYSKYKTATSTQSINLPGNQQLQLLRQQDSLQATISGNSSKVQVQTEPLQVAILSGKAQQAEARYLKAALQAISSYTGLPIQLKADTTAVDWVFWLQNEALPPSITRQVKRGLQVWVQQHSDDQAKKVTLTTATAPLEVWQEGKGSIHQYTGTLAQNMQLPEQLLPLLLPAKKASYDYRALDERQLLPEKRILASPDTTPKSAKTNLLKWFVLAAFVLFLIERIIANRRSKV</sequence>
<keyword evidence="1" id="KW-0472">Membrane</keyword>
<dbReference type="EMBL" id="QWGE01000003">
    <property type="protein sequence ID" value="RIJ37519.1"/>
    <property type="molecule type" value="Genomic_DNA"/>
</dbReference>
<dbReference type="PANTHER" id="PTHR37464">
    <property type="entry name" value="BLL2463 PROTEIN"/>
    <property type="match status" value="1"/>
</dbReference>
<dbReference type="PANTHER" id="PTHR37464:SF1">
    <property type="entry name" value="BLL2463 PROTEIN"/>
    <property type="match status" value="1"/>
</dbReference>
<proteinExistence type="predicted"/>
<dbReference type="AlphaFoldDB" id="A0A399S4L4"/>
<gene>
    <name evidence="3" type="ORF">D1627_10400</name>
</gene>
<dbReference type="InterPro" id="IPR024163">
    <property type="entry name" value="Aerotolerance_reg_N"/>
</dbReference>
<feature type="domain" description="Aerotolerance regulator N-terminal" evidence="2">
    <location>
        <begin position="1"/>
        <end position="76"/>
    </location>
</feature>
<dbReference type="RefSeq" id="WP_119432176.1">
    <property type="nucleotide sequence ID" value="NZ_QWGE01000003.1"/>
</dbReference>
<evidence type="ECO:0000259" key="2">
    <source>
        <dbReference type="Pfam" id="PF07584"/>
    </source>
</evidence>
<dbReference type="OrthoDB" id="890881at2"/>
<keyword evidence="4" id="KW-1185">Reference proteome</keyword>
<feature type="transmembrane region" description="Helical" evidence="1">
    <location>
        <begin position="6"/>
        <end position="24"/>
    </location>
</feature>
<dbReference type="InterPro" id="IPR011933">
    <property type="entry name" value="Double_TM_dom"/>
</dbReference>
<dbReference type="NCBIfam" id="TIGR02226">
    <property type="entry name" value="two_anch"/>
    <property type="match status" value="1"/>
</dbReference>
<accession>A0A399S4L4</accession>
<protein>
    <recommendedName>
        <fullName evidence="2">Aerotolerance regulator N-terminal domain-containing protein</fullName>
    </recommendedName>
</protein>
<dbReference type="Pfam" id="PF07584">
    <property type="entry name" value="BatA"/>
    <property type="match status" value="1"/>
</dbReference>
<dbReference type="Proteomes" id="UP000266005">
    <property type="component" value="Unassembled WGS sequence"/>
</dbReference>
<feature type="transmembrane region" description="Helical" evidence="1">
    <location>
        <begin position="56"/>
        <end position="78"/>
    </location>
</feature>
<name>A0A399S4L4_9BACT</name>
<keyword evidence="1" id="KW-0812">Transmembrane</keyword>
<evidence type="ECO:0000313" key="4">
    <source>
        <dbReference type="Proteomes" id="UP000266005"/>
    </source>
</evidence>
<keyword evidence="1" id="KW-1133">Transmembrane helix</keyword>
<evidence type="ECO:0000313" key="3">
    <source>
        <dbReference type="EMBL" id="RIJ37519.1"/>
    </source>
</evidence>